<dbReference type="GO" id="GO:0005874">
    <property type="term" value="C:microtubule"/>
    <property type="evidence" value="ECO:0007669"/>
    <property type="project" value="TreeGrafter"/>
</dbReference>
<gene>
    <name evidence="3" type="ORF">TCIL3000_0_58910</name>
</gene>
<dbReference type="SUPFAM" id="SSF47769">
    <property type="entry name" value="SAM/Pointed domain"/>
    <property type="match status" value="1"/>
</dbReference>
<feature type="compositionally biased region" description="Low complexity" evidence="1">
    <location>
        <begin position="91"/>
        <end position="102"/>
    </location>
</feature>
<evidence type="ECO:0000256" key="1">
    <source>
        <dbReference type="SAM" id="MobiDB-lite"/>
    </source>
</evidence>
<protein>
    <submittedName>
        <fullName evidence="3">WGS project CAEQ00000000 data, annotated contig 2377</fullName>
    </submittedName>
</protein>
<dbReference type="GO" id="GO:0007019">
    <property type="term" value="P:microtubule depolymerization"/>
    <property type="evidence" value="ECO:0007669"/>
    <property type="project" value="TreeGrafter"/>
</dbReference>
<proteinExistence type="predicted"/>
<evidence type="ECO:0000313" key="4">
    <source>
        <dbReference type="Proteomes" id="UP000000702"/>
    </source>
</evidence>
<evidence type="ECO:0000313" key="3">
    <source>
        <dbReference type="EMBL" id="CCD15364.1"/>
    </source>
</evidence>
<dbReference type="PROSITE" id="PS50105">
    <property type="entry name" value="SAM_DOMAIN"/>
    <property type="match status" value="1"/>
</dbReference>
<evidence type="ECO:0000259" key="2">
    <source>
        <dbReference type="PROSITE" id="PS50105"/>
    </source>
</evidence>
<dbReference type="InterPro" id="IPR001660">
    <property type="entry name" value="SAM"/>
</dbReference>
<dbReference type="GO" id="GO:0007018">
    <property type="term" value="P:microtubule-based movement"/>
    <property type="evidence" value="ECO:0007669"/>
    <property type="project" value="InterPro"/>
</dbReference>
<feature type="region of interest" description="Disordered" evidence="1">
    <location>
        <begin position="68"/>
        <end position="175"/>
    </location>
</feature>
<dbReference type="EMBL" id="CAEQ01001883">
    <property type="protein sequence ID" value="CCD15364.1"/>
    <property type="molecule type" value="Genomic_DNA"/>
</dbReference>
<name>F9WDL0_TRYCI</name>
<dbReference type="AlphaFoldDB" id="F9WDL0"/>
<accession>F9WDL0</accession>
<reference evidence="4" key="1">
    <citation type="submission" date="2011-07" db="EMBL/GenBank/DDBJ databases">
        <title>Divergent evolution of antigenic variation in African trypanosomes.</title>
        <authorList>
            <person name="Jackson A.P."/>
            <person name="Berry A."/>
            <person name="Allison H.C."/>
            <person name="Burton P."/>
            <person name="Anderson J."/>
            <person name="Aslett M."/>
            <person name="Brown R."/>
            <person name="Corton N."/>
            <person name="Harris D."/>
            <person name="Hauser H."/>
            <person name="Gamble J."/>
            <person name="Gilderthorp R."/>
            <person name="McQuillan J."/>
            <person name="Quail M.A."/>
            <person name="Sanders M."/>
            <person name="Van Tonder A."/>
            <person name="Ginger M.L."/>
            <person name="Donelson J.E."/>
            <person name="Field M.C."/>
            <person name="Barry J.D."/>
            <person name="Berriman M."/>
            <person name="Hertz-Fowler C."/>
        </authorList>
    </citation>
    <scope>NUCLEOTIDE SEQUENCE [LARGE SCALE GENOMIC DNA]</scope>
    <source>
        <strain evidence="4">IL3000</strain>
    </source>
</reference>
<keyword evidence="4" id="KW-1185">Reference proteome</keyword>
<comment type="caution">
    <text evidence="3">The sequence shown here is derived from an EMBL/GenBank/DDBJ whole genome shotgun (WGS) entry which is preliminary data.</text>
</comment>
<feature type="compositionally biased region" description="Polar residues" evidence="1">
    <location>
        <begin position="68"/>
        <end position="83"/>
    </location>
</feature>
<feature type="compositionally biased region" description="Basic and acidic residues" evidence="1">
    <location>
        <begin position="107"/>
        <end position="131"/>
    </location>
</feature>
<dbReference type="InterPro" id="IPR027640">
    <property type="entry name" value="Kinesin-like_fam"/>
</dbReference>
<reference evidence="3 4" key="2">
    <citation type="journal article" date="2012" name="Proc. Natl. Acad. Sci. U.S.A.">
        <title>Antigenic diversity is generated by distinct evolutionary mechanisms in African trypanosome species.</title>
        <authorList>
            <person name="Jackson A.P."/>
            <person name="Berry A."/>
            <person name="Aslett M."/>
            <person name="Allison H.C."/>
            <person name="Burton P."/>
            <person name="Vavrova-Anderson J."/>
            <person name="Brown R."/>
            <person name="Browne H."/>
            <person name="Corton N."/>
            <person name="Hauser H."/>
            <person name="Gamble J."/>
            <person name="Gilderthorp R."/>
            <person name="Marcello L."/>
            <person name="McQuillan J."/>
            <person name="Otto T.D."/>
            <person name="Quail M.A."/>
            <person name="Sanders M.J."/>
            <person name="van Tonder A."/>
            <person name="Ginger M.L."/>
            <person name="Field M.C."/>
            <person name="Barry J.D."/>
            <person name="Hertz-Fowler C."/>
            <person name="Berriman M."/>
        </authorList>
    </citation>
    <scope>NUCLEOTIDE SEQUENCE [LARGE SCALE GENOMIC DNA]</scope>
    <source>
        <strain evidence="3 4">IL3000</strain>
    </source>
</reference>
<organism evidence="3 4">
    <name type="scientific">Trypanosoma congolense (strain IL3000)</name>
    <dbReference type="NCBI Taxonomy" id="1068625"/>
    <lineage>
        <taxon>Eukaryota</taxon>
        <taxon>Discoba</taxon>
        <taxon>Euglenozoa</taxon>
        <taxon>Kinetoplastea</taxon>
        <taxon>Metakinetoplastina</taxon>
        <taxon>Trypanosomatida</taxon>
        <taxon>Trypanosomatidae</taxon>
        <taxon>Trypanosoma</taxon>
        <taxon>Nannomonas</taxon>
    </lineage>
</organism>
<dbReference type="PANTHER" id="PTHR47971:SF6">
    <property type="entry name" value="KINESIN-LIKE PROTEIN"/>
    <property type="match status" value="1"/>
</dbReference>
<sequence>MEPQLRDLLEQGGLAHTIQGFIDGEVLTLQQLKQLSMHNYQSVGVTVMTDRRKLFEVIQYVKREQATAPSGLNTSDGPRSTESAPLASGARNTTPNCRNTTPSSAQRKADNEGARLNESRHAPAAGNRHDPLNAVDDMELSVSKMTPGSRPLSRVARPSPIATTRKPGETATTKRKASRITVVVRKRPLSSSEISDGLYDILATDPDNLQAIALLEPKQKVDLTKYS</sequence>
<dbReference type="Gene3D" id="1.10.150.50">
    <property type="entry name" value="Transcription Factor, Ets-1"/>
    <property type="match status" value="1"/>
</dbReference>
<dbReference type="GO" id="GO:0003777">
    <property type="term" value="F:microtubule motor activity"/>
    <property type="evidence" value="ECO:0007669"/>
    <property type="project" value="InterPro"/>
</dbReference>
<feature type="domain" description="SAM" evidence="2">
    <location>
        <begin position="1"/>
        <end position="64"/>
    </location>
</feature>
<feature type="non-terminal residue" evidence="3">
    <location>
        <position position="227"/>
    </location>
</feature>
<dbReference type="Proteomes" id="UP000000702">
    <property type="component" value="Unassembled WGS sequence"/>
</dbReference>
<dbReference type="InterPro" id="IPR013761">
    <property type="entry name" value="SAM/pointed_sf"/>
</dbReference>
<dbReference type="PANTHER" id="PTHR47971">
    <property type="entry name" value="KINESIN-RELATED PROTEIN 6"/>
    <property type="match status" value="1"/>
</dbReference>